<accession>A0ABQ9I2V2</accession>
<sequence>MNKEQKEWSNKEQGEITGERSRRACMLLVKVRYLLYGRQYIVPYICITLSAENIEIVDSHGSFWFSALITKMVHNYVRKTNRGKQYSKEILAETVLEVQSGRMSAYRTRKDFNIPLNTVIDHGKGRRGRKSTSHGRPTALPLDVEKKIAACLITMEQHGFGLSRKDILSLVGDGEKLSPPVIFKGKNLWDDWQPTKEEAFSGTSYVATENGWMETKVFINFFKITFLAHIGTERPVLVICDGHKTHISLRLIEIAREENVTILILRPHSSHILQPLDLSNQINRPHLQAGSSNEGSVVRKSAVVQAGSSIEGSVVHDSEVVQARSIYEGSVVCSKVVSQCDPNPPVEISESTSTPVQTPEFSAVGPHHSVSQARARTFQELVLETIENHQSAEKKKKTRLTKGAEIITLDDKRKLENKKNSSQKTMKSKREEMKTNTLPARKGRKQRPGMDTSSDNFSLRETDNEDENWEYYKERMKDQHEEVQDEEDDEEPSMVNTDTTNLRAGDWVLVKFLSKKHIKHYVGQVISFDRLRTCPTLLQQEHTRDIF</sequence>
<reference evidence="3 4" key="1">
    <citation type="submission" date="2023-02" db="EMBL/GenBank/DDBJ databases">
        <title>LHISI_Scaffold_Assembly.</title>
        <authorList>
            <person name="Stuart O.P."/>
            <person name="Cleave R."/>
            <person name="Magrath M.J.L."/>
            <person name="Mikheyev A.S."/>
        </authorList>
    </citation>
    <scope>NUCLEOTIDE SEQUENCE [LARGE SCALE GENOMIC DNA]</scope>
    <source>
        <strain evidence="3">Daus_M_001</strain>
        <tissue evidence="3">Leg muscle</tissue>
    </source>
</reference>
<gene>
    <name evidence="3" type="ORF">PR048_010461</name>
</gene>
<feature type="domain" description="DDE-1" evidence="2">
    <location>
        <begin position="173"/>
        <end position="278"/>
    </location>
</feature>
<feature type="region of interest" description="Disordered" evidence="1">
    <location>
        <begin position="477"/>
        <end position="498"/>
    </location>
</feature>
<feature type="compositionally biased region" description="Polar residues" evidence="1">
    <location>
        <begin position="349"/>
        <end position="360"/>
    </location>
</feature>
<dbReference type="InterPro" id="IPR004875">
    <property type="entry name" value="DDE_SF_endonuclease_dom"/>
</dbReference>
<evidence type="ECO:0000313" key="4">
    <source>
        <dbReference type="Proteomes" id="UP001159363"/>
    </source>
</evidence>
<evidence type="ECO:0000256" key="1">
    <source>
        <dbReference type="SAM" id="MobiDB-lite"/>
    </source>
</evidence>
<feature type="region of interest" description="Disordered" evidence="1">
    <location>
        <begin position="411"/>
        <end position="462"/>
    </location>
</feature>
<keyword evidence="4" id="KW-1185">Reference proteome</keyword>
<dbReference type="Pfam" id="PF03184">
    <property type="entry name" value="DDE_1"/>
    <property type="match status" value="1"/>
</dbReference>
<feature type="region of interest" description="Disordered" evidence="1">
    <location>
        <begin position="344"/>
        <end position="372"/>
    </location>
</feature>
<dbReference type="Proteomes" id="UP001159363">
    <property type="component" value="Chromosome 3"/>
</dbReference>
<name>A0ABQ9I2V2_9NEOP</name>
<evidence type="ECO:0000259" key="2">
    <source>
        <dbReference type="Pfam" id="PF03184"/>
    </source>
</evidence>
<feature type="compositionally biased region" description="Acidic residues" evidence="1">
    <location>
        <begin position="483"/>
        <end position="492"/>
    </location>
</feature>
<protein>
    <recommendedName>
        <fullName evidence="2">DDE-1 domain-containing protein</fullName>
    </recommendedName>
</protein>
<dbReference type="EMBL" id="JARBHB010000003">
    <property type="protein sequence ID" value="KAJ8890952.1"/>
    <property type="molecule type" value="Genomic_DNA"/>
</dbReference>
<comment type="caution">
    <text evidence="3">The sequence shown here is derived from an EMBL/GenBank/DDBJ whole genome shotgun (WGS) entry which is preliminary data.</text>
</comment>
<organism evidence="3 4">
    <name type="scientific">Dryococelus australis</name>
    <dbReference type="NCBI Taxonomy" id="614101"/>
    <lineage>
        <taxon>Eukaryota</taxon>
        <taxon>Metazoa</taxon>
        <taxon>Ecdysozoa</taxon>
        <taxon>Arthropoda</taxon>
        <taxon>Hexapoda</taxon>
        <taxon>Insecta</taxon>
        <taxon>Pterygota</taxon>
        <taxon>Neoptera</taxon>
        <taxon>Polyneoptera</taxon>
        <taxon>Phasmatodea</taxon>
        <taxon>Verophasmatodea</taxon>
        <taxon>Anareolatae</taxon>
        <taxon>Phasmatidae</taxon>
        <taxon>Eurycanthinae</taxon>
        <taxon>Dryococelus</taxon>
    </lineage>
</organism>
<evidence type="ECO:0000313" key="3">
    <source>
        <dbReference type="EMBL" id="KAJ8890952.1"/>
    </source>
</evidence>
<proteinExistence type="predicted"/>